<feature type="domain" description="Glycosyl transferase family 1" evidence="2">
    <location>
        <begin position="188"/>
        <end position="362"/>
    </location>
</feature>
<dbReference type="GO" id="GO:0009103">
    <property type="term" value="P:lipopolysaccharide biosynthetic process"/>
    <property type="evidence" value="ECO:0007669"/>
    <property type="project" value="TreeGrafter"/>
</dbReference>
<dbReference type="CDD" id="cd03801">
    <property type="entry name" value="GT4_PimA-like"/>
    <property type="match status" value="1"/>
</dbReference>
<accession>A0A6J7F7I0</accession>
<protein>
    <submittedName>
        <fullName evidence="4">Unannotated protein</fullName>
    </submittedName>
</protein>
<dbReference type="GO" id="GO:0009250">
    <property type="term" value="P:glucan biosynthetic process"/>
    <property type="evidence" value="ECO:0007669"/>
    <property type="project" value="InterPro"/>
</dbReference>
<name>A0A6J7F7I0_9ZZZZ</name>
<gene>
    <name evidence="4" type="ORF">UFOPK3495_00109</name>
</gene>
<organism evidence="4">
    <name type="scientific">freshwater metagenome</name>
    <dbReference type="NCBI Taxonomy" id="449393"/>
    <lineage>
        <taxon>unclassified sequences</taxon>
        <taxon>metagenomes</taxon>
        <taxon>ecological metagenomes</taxon>
    </lineage>
</organism>
<dbReference type="SUPFAM" id="SSF53756">
    <property type="entry name" value="UDP-Glycosyltransferase/glycogen phosphorylase"/>
    <property type="match status" value="1"/>
</dbReference>
<dbReference type="PANTHER" id="PTHR46401">
    <property type="entry name" value="GLYCOSYLTRANSFERASE WBBK-RELATED"/>
    <property type="match status" value="1"/>
</dbReference>
<dbReference type="EMBL" id="CAFBMC010000003">
    <property type="protein sequence ID" value="CAB4888109.1"/>
    <property type="molecule type" value="Genomic_DNA"/>
</dbReference>
<dbReference type="Pfam" id="PF00534">
    <property type="entry name" value="Glycos_transf_1"/>
    <property type="match status" value="1"/>
</dbReference>
<dbReference type="InterPro" id="IPR011875">
    <property type="entry name" value="M1P_synthase"/>
</dbReference>
<dbReference type="NCBIfam" id="TIGR02149">
    <property type="entry name" value="glgA_Coryne"/>
    <property type="match status" value="1"/>
</dbReference>
<dbReference type="InterPro" id="IPR028098">
    <property type="entry name" value="Glyco_trans_4-like_N"/>
</dbReference>
<evidence type="ECO:0000259" key="2">
    <source>
        <dbReference type="Pfam" id="PF00534"/>
    </source>
</evidence>
<proteinExistence type="predicted"/>
<dbReference type="GO" id="GO:0016757">
    <property type="term" value="F:glycosyltransferase activity"/>
    <property type="evidence" value="ECO:0007669"/>
    <property type="project" value="InterPro"/>
</dbReference>
<sequence length="387" mass="42198">MRIGILTREWPPEIYGGAGVHVDQLVHELKRLTPVYVHCFGGHRTDATAHPVPTSLHGANPALQTLGVDLEMAMALSDVDLVHSHTWYTNFAGHTASLLYGIPHVITAHSLEPLRPWKEEQLGGGYRLSSWVERTSYAEAKAVIAVSNGMRNDVLSAYPFVNPERVHVVHNGIDTSIYKPNSATSTLEEFGINPDKPYVLFVGRITRQKGLVHLLRAAKNFEGDIPLVMCASAADTPEIEVETANAVRELREARGQDSVIWIEKQVDRAKLIQLFSHARAFLCPSIYEPLGIVNLEAMACETAVIASDVGGIPEVVADGTTGLLVHYDAQDHAKFETDFAQAVNSLAADGARAEGMGKAGRARAVQHFGWDAIAEQTLIVYQSALSE</sequence>
<keyword evidence="1" id="KW-0808">Transferase</keyword>
<dbReference type="Pfam" id="PF13439">
    <property type="entry name" value="Glyco_transf_4"/>
    <property type="match status" value="1"/>
</dbReference>
<dbReference type="PANTHER" id="PTHR46401:SF2">
    <property type="entry name" value="GLYCOSYLTRANSFERASE WBBK-RELATED"/>
    <property type="match status" value="1"/>
</dbReference>
<evidence type="ECO:0000256" key="1">
    <source>
        <dbReference type="ARBA" id="ARBA00022679"/>
    </source>
</evidence>
<evidence type="ECO:0000313" key="4">
    <source>
        <dbReference type="EMBL" id="CAB4888109.1"/>
    </source>
</evidence>
<dbReference type="Gene3D" id="3.40.50.2000">
    <property type="entry name" value="Glycogen Phosphorylase B"/>
    <property type="match status" value="2"/>
</dbReference>
<dbReference type="InterPro" id="IPR001296">
    <property type="entry name" value="Glyco_trans_1"/>
</dbReference>
<evidence type="ECO:0000259" key="3">
    <source>
        <dbReference type="Pfam" id="PF13439"/>
    </source>
</evidence>
<feature type="domain" description="Glycosyltransferase subfamily 4-like N-terminal" evidence="3">
    <location>
        <begin position="15"/>
        <end position="176"/>
    </location>
</feature>
<reference evidence="4" key="1">
    <citation type="submission" date="2020-05" db="EMBL/GenBank/DDBJ databases">
        <authorList>
            <person name="Chiriac C."/>
            <person name="Salcher M."/>
            <person name="Ghai R."/>
            <person name="Kavagutti S V."/>
        </authorList>
    </citation>
    <scope>NUCLEOTIDE SEQUENCE</scope>
</reference>
<dbReference type="AlphaFoldDB" id="A0A6J7F7I0"/>